<dbReference type="EMBL" id="JASGOQ010000001">
    <property type="protein sequence ID" value="MDV5392226.1"/>
    <property type="molecule type" value="Genomic_DNA"/>
</dbReference>
<evidence type="ECO:0000313" key="2">
    <source>
        <dbReference type="EMBL" id="MDV5392226.1"/>
    </source>
</evidence>
<accession>A0A1E3UUY2</accession>
<keyword evidence="1" id="KW-0812">Transmembrane</keyword>
<sequence length="103" mass="11894">MDELEKRVHEATDRNSFSRETINISNQVQPLKESWAEISSSLKAIKETLGSDQIPESLGTFERRFKFFLVSQNLRWILIEYTAPIILALVSLYFVCERLVSNG</sequence>
<dbReference type="OrthoDB" id="5906357at2"/>
<comment type="caution">
    <text evidence="2">The sequence shown here is derived from an EMBL/GenBank/DDBJ whole genome shotgun (WGS) entry which is preliminary data.</text>
</comment>
<evidence type="ECO:0000313" key="3">
    <source>
        <dbReference type="Proteomes" id="UP001187859"/>
    </source>
</evidence>
<dbReference type="RefSeq" id="WP_037427991.1">
    <property type="nucleotide sequence ID" value="NZ_AP026732.1"/>
</dbReference>
<reference evidence="2" key="1">
    <citation type="submission" date="2023-05" db="EMBL/GenBank/DDBJ databases">
        <title>Colonisation of extended spectrum b-lactamase- and carbapenemase-producing bacteria on hospital surfaces from low- and middle-income countries.</title>
        <authorList>
            <person name="Nieto-Rosado M."/>
            <person name="Sands K."/>
            <person name="Iregbu K."/>
            <person name="Zahra R."/>
            <person name="Mazarati J.B."/>
            <person name="Mehtar S."/>
            <person name="Barnards-Group B."/>
            <person name="Walsh T.R."/>
        </authorList>
    </citation>
    <scope>NUCLEOTIDE SEQUENCE</scope>
    <source>
        <strain evidence="2">PP-E493</strain>
    </source>
</reference>
<keyword evidence="1" id="KW-1133">Transmembrane helix</keyword>
<dbReference type="AlphaFoldDB" id="A0A1E3UUY2"/>
<organism evidence="2 3">
    <name type="scientific">Shewanella xiamenensis</name>
    <dbReference type="NCBI Taxonomy" id="332186"/>
    <lineage>
        <taxon>Bacteria</taxon>
        <taxon>Pseudomonadati</taxon>
        <taxon>Pseudomonadota</taxon>
        <taxon>Gammaproteobacteria</taxon>
        <taxon>Alteromonadales</taxon>
        <taxon>Shewanellaceae</taxon>
        <taxon>Shewanella</taxon>
    </lineage>
</organism>
<keyword evidence="1" id="KW-0472">Membrane</keyword>
<protein>
    <submittedName>
        <fullName evidence="2">Uncharacterized protein</fullName>
    </submittedName>
</protein>
<dbReference type="Proteomes" id="UP001187859">
    <property type="component" value="Unassembled WGS sequence"/>
</dbReference>
<gene>
    <name evidence="2" type="ORF">QM089_18685</name>
</gene>
<feature type="transmembrane region" description="Helical" evidence="1">
    <location>
        <begin position="73"/>
        <end position="95"/>
    </location>
</feature>
<proteinExistence type="predicted"/>
<name>A0A1E3UUY2_9GAMM</name>
<evidence type="ECO:0000256" key="1">
    <source>
        <dbReference type="SAM" id="Phobius"/>
    </source>
</evidence>